<sequence>AVTTSSHGFASSFQGAICPIDEALSIPEGAFWHFIFSFGSRNLRHSERSVLAFFLLPRRVPMPCVAEAIQ</sequence>
<accession>A0ABV8SDL1</accession>
<dbReference type="Proteomes" id="UP001595755">
    <property type="component" value="Unassembled WGS sequence"/>
</dbReference>
<feature type="non-terminal residue" evidence="1">
    <location>
        <position position="1"/>
    </location>
</feature>
<reference evidence="2" key="1">
    <citation type="journal article" date="2019" name="Int. J. Syst. Evol. Microbiol.">
        <title>The Global Catalogue of Microorganisms (GCM) 10K type strain sequencing project: providing services to taxonomists for standard genome sequencing and annotation.</title>
        <authorList>
            <consortium name="The Broad Institute Genomics Platform"/>
            <consortium name="The Broad Institute Genome Sequencing Center for Infectious Disease"/>
            <person name="Wu L."/>
            <person name="Ma J."/>
        </authorList>
    </citation>
    <scope>NUCLEOTIDE SEQUENCE [LARGE SCALE GENOMIC DNA]</scope>
    <source>
        <strain evidence="2">CGMCC 4.1641</strain>
    </source>
</reference>
<protein>
    <submittedName>
        <fullName evidence="1">Uncharacterized protein</fullName>
    </submittedName>
</protein>
<dbReference type="EMBL" id="JBHSED010000031">
    <property type="protein sequence ID" value="MFC4304614.1"/>
    <property type="molecule type" value="Genomic_DNA"/>
</dbReference>
<evidence type="ECO:0000313" key="1">
    <source>
        <dbReference type="EMBL" id="MFC4304614.1"/>
    </source>
</evidence>
<organism evidence="1 2">
    <name type="scientific">Cohnella boryungensis</name>
    <dbReference type="NCBI Taxonomy" id="768479"/>
    <lineage>
        <taxon>Bacteria</taxon>
        <taxon>Bacillati</taxon>
        <taxon>Bacillota</taxon>
        <taxon>Bacilli</taxon>
        <taxon>Bacillales</taxon>
        <taxon>Paenibacillaceae</taxon>
        <taxon>Cohnella</taxon>
    </lineage>
</organism>
<comment type="caution">
    <text evidence="1">The sequence shown here is derived from an EMBL/GenBank/DDBJ whole genome shotgun (WGS) entry which is preliminary data.</text>
</comment>
<name>A0ABV8SDL1_9BACL</name>
<keyword evidence="2" id="KW-1185">Reference proteome</keyword>
<proteinExistence type="predicted"/>
<gene>
    <name evidence="1" type="ORF">ACFO1S_14385</name>
</gene>
<dbReference type="RefSeq" id="WP_378127002.1">
    <property type="nucleotide sequence ID" value="NZ_JBHSED010000031.1"/>
</dbReference>
<evidence type="ECO:0000313" key="2">
    <source>
        <dbReference type="Proteomes" id="UP001595755"/>
    </source>
</evidence>